<reference evidence="1" key="1">
    <citation type="submission" date="2021-04" db="EMBL/GenBank/DDBJ databases">
        <authorList>
            <person name="Postec A."/>
        </authorList>
    </citation>
    <scope>NUCLEOTIDE SEQUENCE</scope>
    <source>
        <strain evidence="1">F1F22</strain>
    </source>
</reference>
<dbReference type="AlphaFoldDB" id="A0AAX3BF09"/>
<dbReference type="RefSeq" id="WP_271435840.1">
    <property type="nucleotide sequence ID" value="NZ_CP073355.1"/>
</dbReference>
<name>A0AAX3BF09_9SPIR</name>
<evidence type="ECO:0000313" key="1">
    <source>
        <dbReference type="EMBL" id="URA10713.1"/>
    </source>
</evidence>
<dbReference type="Proteomes" id="UP001056539">
    <property type="component" value="Chromosome"/>
</dbReference>
<dbReference type="EMBL" id="CP073355">
    <property type="protein sequence ID" value="URA10713.1"/>
    <property type="molecule type" value="Genomic_DNA"/>
</dbReference>
<gene>
    <name evidence="1" type="ORF">KDW03_02605</name>
</gene>
<protein>
    <submittedName>
        <fullName evidence="1">Uncharacterized protein</fullName>
    </submittedName>
</protein>
<keyword evidence="2" id="KW-1185">Reference proteome</keyword>
<sequence>MKRIALVFMVTSLVVLGFADLSRKPQTNITGLLIVLGNEPFTSFGIKVDETNTVIIHPLFQNKVKKLSQETYEWKGYMYTGQELIDGSTSASLKKANALVLSNQTYFFPMKWKKIKRK</sequence>
<organism evidence="1 2">
    <name type="scientific">Thermospira aquatica</name>
    <dbReference type="NCBI Taxonomy" id="2828656"/>
    <lineage>
        <taxon>Bacteria</taxon>
        <taxon>Pseudomonadati</taxon>
        <taxon>Spirochaetota</taxon>
        <taxon>Spirochaetia</taxon>
        <taxon>Brevinematales</taxon>
        <taxon>Thermospiraceae</taxon>
        <taxon>Thermospira</taxon>
    </lineage>
</organism>
<dbReference type="KEGG" id="taqu:KDW03_02605"/>
<reference evidence="1" key="2">
    <citation type="submission" date="2022-06" db="EMBL/GenBank/DDBJ databases">
        <title>Thermospira aquatica gen. nov., sp. nov.</title>
        <authorList>
            <person name="Ben Ali Gam Z."/>
            <person name="Labat M."/>
        </authorList>
    </citation>
    <scope>NUCLEOTIDE SEQUENCE</scope>
    <source>
        <strain evidence="1">F1F22</strain>
    </source>
</reference>
<accession>A0AAX3BF09</accession>
<proteinExistence type="predicted"/>
<evidence type="ECO:0000313" key="2">
    <source>
        <dbReference type="Proteomes" id="UP001056539"/>
    </source>
</evidence>